<dbReference type="InterPro" id="IPR012461">
    <property type="entry name" value="SACK1"/>
</dbReference>
<dbReference type="RefSeq" id="XP_029307073.1">
    <property type="nucleotide sequence ID" value="XM_029451213.1"/>
</dbReference>
<dbReference type="InterPro" id="IPR050944">
    <property type="entry name" value="FAM83"/>
</dbReference>
<name>A0A6J2R8F5_COTGO</name>
<reference evidence="4" key="1">
    <citation type="submission" date="2025-08" db="UniProtKB">
        <authorList>
            <consortium name="RefSeq"/>
        </authorList>
    </citation>
    <scope>IDENTIFICATION</scope>
</reference>
<dbReference type="InParanoid" id="A0A6J2R8F5"/>
<accession>A0A6J2R8F5</accession>
<dbReference type="Gene3D" id="3.30.870.10">
    <property type="entry name" value="Endonuclease Chain A"/>
    <property type="match status" value="1"/>
</dbReference>
<protein>
    <submittedName>
        <fullName evidence="4">Protein FAM83A</fullName>
    </submittedName>
</protein>
<dbReference type="SUPFAM" id="SSF56024">
    <property type="entry name" value="Phospholipase D/nuclease"/>
    <property type="match status" value="1"/>
</dbReference>
<dbReference type="CTD" id="84985"/>
<evidence type="ECO:0000259" key="2">
    <source>
        <dbReference type="Pfam" id="PF07894"/>
    </source>
</evidence>
<dbReference type="GeneID" id="115021074"/>
<keyword evidence="3" id="KW-1185">Reference proteome</keyword>
<dbReference type="PANTHER" id="PTHR16181:SF29">
    <property type="entry name" value="PROTEIN FAM83A-RELATED"/>
    <property type="match status" value="1"/>
</dbReference>
<dbReference type="KEGG" id="cgob:115021074"/>
<dbReference type="Pfam" id="PF07894">
    <property type="entry name" value="SACK1"/>
    <property type="match status" value="1"/>
</dbReference>
<feature type="domain" description="Scaffolding anchor of CK1" evidence="2">
    <location>
        <begin position="41"/>
        <end position="314"/>
    </location>
</feature>
<proteinExistence type="inferred from homology"/>
<dbReference type="AlphaFoldDB" id="A0A6J2R8F5"/>
<organism evidence="3 4">
    <name type="scientific">Cottoperca gobio</name>
    <name type="common">Frogmouth</name>
    <name type="synonym">Aphritis gobio</name>
    <dbReference type="NCBI Taxonomy" id="56716"/>
    <lineage>
        <taxon>Eukaryota</taxon>
        <taxon>Metazoa</taxon>
        <taxon>Chordata</taxon>
        <taxon>Craniata</taxon>
        <taxon>Vertebrata</taxon>
        <taxon>Euteleostomi</taxon>
        <taxon>Actinopterygii</taxon>
        <taxon>Neopterygii</taxon>
        <taxon>Teleostei</taxon>
        <taxon>Neoteleostei</taxon>
        <taxon>Acanthomorphata</taxon>
        <taxon>Eupercaria</taxon>
        <taxon>Perciformes</taxon>
        <taxon>Notothenioidei</taxon>
        <taxon>Bovichtidae</taxon>
        <taxon>Cottoperca</taxon>
    </lineage>
</organism>
<evidence type="ECO:0000256" key="1">
    <source>
        <dbReference type="ARBA" id="ARBA00006937"/>
    </source>
</evidence>
<dbReference type="Proteomes" id="UP000504630">
    <property type="component" value="Chromosome 16"/>
</dbReference>
<dbReference type="OrthoDB" id="9905385at2759"/>
<gene>
    <name evidence="4" type="primary">fam83a</name>
</gene>
<sequence>MDASSVSVLWYRRSKPLGKVRRRVQDLRIPSFSCYDFIASRPELDLSHNESSRLAVDSLLSRGLEGYHEVLNAEEEVDFLSELEKSYILENGRDGHTADPGACDGNKEFDSLSAGSQSATRCPSVSTDSVSMVDLRFPKDVKRTDSVLEEPVAEVYFQSDIRAAGMKDLVRGFIRKAGMALAIVMDSFSDIELLCDLLEATRKRNVSVHLLLDHLNLNLFVSMWQDLKLNSKNFPKLSVRSVDGQTYCSRTGRKLTGQIAENFIITDWTEALTGSYSFSWLSWQVHRSLTVLVKGSAVIPFHQEFLRLYGSSKPLPGFATFITVPHTLPLYTPTTMCHRAQNEDAQNIQTKTKMPSNLQSAEFECNTQPLHTAGTGEATTKIKLDTPELHRKTQTCGSPQLFPHHLRDGQTGGLEAVSHRNEYLIRKKQEHD</sequence>
<dbReference type="GO" id="GO:0007173">
    <property type="term" value="P:epidermal growth factor receptor signaling pathway"/>
    <property type="evidence" value="ECO:0007669"/>
    <property type="project" value="TreeGrafter"/>
</dbReference>
<dbReference type="PANTHER" id="PTHR16181">
    <property type="entry name" value="PROTEIN FAM83A-RELATED"/>
    <property type="match status" value="1"/>
</dbReference>
<dbReference type="GO" id="GO:0019901">
    <property type="term" value="F:protein kinase binding"/>
    <property type="evidence" value="ECO:0007669"/>
    <property type="project" value="TreeGrafter"/>
</dbReference>
<evidence type="ECO:0000313" key="4">
    <source>
        <dbReference type="RefSeq" id="XP_029307073.1"/>
    </source>
</evidence>
<evidence type="ECO:0000313" key="3">
    <source>
        <dbReference type="Proteomes" id="UP000504630"/>
    </source>
</evidence>
<comment type="similarity">
    <text evidence="1">Belongs to the FAM83 family.</text>
</comment>